<dbReference type="Pfam" id="PF00501">
    <property type="entry name" value="AMP-binding"/>
    <property type="match status" value="1"/>
</dbReference>
<dbReference type="PANTHER" id="PTHR43201:SF32">
    <property type="entry name" value="2-SUCCINYLBENZOATE--COA LIGASE, CHLOROPLASTIC_PEROXISOMAL"/>
    <property type="match status" value="1"/>
</dbReference>
<dbReference type="RefSeq" id="WP_003926416.1">
    <property type="nucleotide sequence ID" value="NZ_BCTB01000018.1"/>
</dbReference>
<evidence type="ECO:0000256" key="7">
    <source>
        <dbReference type="ARBA" id="ARBA00080667"/>
    </source>
</evidence>
<dbReference type="EC" id="6.2.1.3" evidence="3"/>
<evidence type="ECO:0000256" key="6">
    <source>
        <dbReference type="ARBA" id="ARBA00076959"/>
    </source>
</evidence>
<accession>A0A124E8F1</accession>
<name>A0A124E8F1_MYCTH</name>
<evidence type="ECO:0000259" key="9">
    <source>
        <dbReference type="Pfam" id="PF00501"/>
    </source>
</evidence>
<dbReference type="PANTHER" id="PTHR43201">
    <property type="entry name" value="ACYL-COA SYNTHETASE"/>
    <property type="match status" value="1"/>
</dbReference>
<evidence type="ECO:0000313" key="11">
    <source>
        <dbReference type="EMBL" id="GAT15519.1"/>
    </source>
</evidence>
<evidence type="ECO:0000256" key="1">
    <source>
        <dbReference type="ARBA" id="ARBA00006432"/>
    </source>
</evidence>
<protein>
    <recommendedName>
        <fullName evidence="5">Long-chain-fatty-acid--CoA ligase FadD13</fullName>
        <ecNumber evidence="3">6.2.1.3</ecNumber>
    </recommendedName>
    <alternativeName>
        <fullName evidence="6">Fatty acyl-CoA ligase</fullName>
    </alternativeName>
    <alternativeName>
        <fullName evidence="8">Fatty acyl-CoA synthetase</fullName>
    </alternativeName>
    <alternativeName>
        <fullName evidence="7">Very-long-chain fatty-acyl-CoA synthetase</fullName>
    </alternativeName>
</protein>
<dbReference type="InterPro" id="IPR042099">
    <property type="entry name" value="ANL_N_sf"/>
</dbReference>
<dbReference type="GO" id="GO:0031956">
    <property type="term" value="F:medium-chain fatty acid-CoA ligase activity"/>
    <property type="evidence" value="ECO:0007669"/>
    <property type="project" value="TreeGrafter"/>
</dbReference>
<dbReference type="InterPro" id="IPR020845">
    <property type="entry name" value="AMP-binding_CS"/>
</dbReference>
<dbReference type="Proteomes" id="UP000069654">
    <property type="component" value="Unassembled WGS sequence"/>
</dbReference>
<keyword evidence="2 11" id="KW-0436">Ligase</keyword>
<evidence type="ECO:0000313" key="12">
    <source>
        <dbReference type="Proteomes" id="UP000069654"/>
    </source>
</evidence>
<dbReference type="GO" id="GO:0004467">
    <property type="term" value="F:long-chain fatty acid-CoA ligase activity"/>
    <property type="evidence" value="ECO:0007669"/>
    <property type="project" value="UniProtKB-EC"/>
</dbReference>
<dbReference type="InterPro" id="IPR000873">
    <property type="entry name" value="AMP-dep_synth/lig_dom"/>
</dbReference>
<comment type="catalytic activity">
    <reaction evidence="4">
        <text>a long-chain fatty acid + ATP + CoA = a long-chain fatty acyl-CoA + AMP + diphosphate</text>
        <dbReference type="Rhea" id="RHEA:15421"/>
        <dbReference type="ChEBI" id="CHEBI:30616"/>
        <dbReference type="ChEBI" id="CHEBI:33019"/>
        <dbReference type="ChEBI" id="CHEBI:57287"/>
        <dbReference type="ChEBI" id="CHEBI:57560"/>
        <dbReference type="ChEBI" id="CHEBI:83139"/>
        <dbReference type="ChEBI" id="CHEBI:456215"/>
        <dbReference type="EC" id="6.2.1.3"/>
    </reaction>
</comment>
<feature type="domain" description="AMP-binding enzyme C-terminal" evidence="10">
    <location>
        <begin position="406"/>
        <end position="481"/>
    </location>
</feature>
<dbReference type="CDD" id="cd04433">
    <property type="entry name" value="AFD_class_I"/>
    <property type="match status" value="1"/>
</dbReference>
<dbReference type="Pfam" id="PF13193">
    <property type="entry name" value="AMP-binding_C"/>
    <property type="match status" value="1"/>
</dbReference>
<dbReference type="OMA" id="LYWMPRF"/>
<dbReference type="PROSITE" id="PS00455">
    <property type="entry name" value="AMP_BINDING"/>
    <property type="match status" value="1"/>
</dbReference>
<evidence type="ECO:0000256" key="2">
    <source>
        <dbReference type="ARBA" id="ARBA00022598"/>
    </source>
</evidence>
<evidence type="ECO:0000259" key="10">
    <source>
        <dbReference type="Pfam" id="PF13193"/>
    </source>
</evidence>
<dbReference type="Gene3D" id="3.30.300.30">
    <property type="match status" value="1"/>
</dbReference>
<dbReference type="FunFam" id="3.30.300.30:FF:000008">
    <property type="entry name" value="2,3-dihydroxybenzoate-AMP ligase"/>
    <property type="match status" value="1"/>
</dbReference>
<sequence>MGIEIVLDMAVSAMADRVAVGRRDSGLTYRQLDDMAAGGAGLLRDRGVEHLVFVGVNGPIIPVLMFAAAKAGIPLAPMNYRLPSDQMRALIAQLDRPMIVTDSAYRADLEGASEHVLTSDEFVATARGAGRVDHPPAPDDGTAIVLFTSGTTSAPKGVLLRHHQLSAYLFNTVEFGAAGDEEAMLISTPPYHIAGMGAVLSNLYAGRRIVYLPDFTAADWLATVREERITNAMVVPTMLARIVEYLDGEPARVPTLASLAYGGARLPQSVLERALRAFPDTGFINAYGLTETSSTIAVLGPEEHRDAMSDSQLRHRLSSAGRIVPGVEVQIRDEDGTTVLPEGETGLLWVRGAQVSGEYLGSGSVLDGSGWFPTRDRARIEDGFLYIGGRADDTIIRGGENISPAEIEDVLVHHDGVREVAVVGLPDEEWGERICAVIVPVDGSHAEPDQVREWCHARLRGSRTPDEVVFVDDLPKNATGKVLRRDIVEKLTEGVAMSG</sequence>
<dbReference type="STRING" id="1797.RMCT_2489"/>
<reference evidence="12" key="2">
    <citation type="submission" date="2016-02" db="EMBL/GenBank/DDBJ databases">
        <title>Draft genome sequence of five rapidly growing Mycobacterium species.</title>
        <authorList>
            <person name="Katahira K."/>
            <person name="Gotou Y."/>
            <person name="Iida K."/>
            <person name="Ogura Y."/>
            <person name="Hayashi T."/>
        </authorList>
    </citation>
    <scope>NUCLEOTIDE SEQUENCE [LARGE SCALE GENOMIC DNA]</scope>
    <source>
        <strain evidence="12">JCM6362</strain>
    </source>
</reference>
<dbReference type="AlphaFoldDB" id="A0A124E8F1"/>
<dbReference type="Gene3D" id="3.40.50.12780">
    <property type="entry name" value="N-terminal domain of ligase-like"/>
    <property type="match status" value="1"/>
</dbReference>
<comment type="similarity">
    <text evidence="1">Belongs to the ATP-dependent AMP-binding enzyme family.</text>
</comment>
<dbReference type="InterPro" id="IPR045851">
    <property type="entry name" value="AMP-bd_C_sf"/>
</dbReference>
<evidence type="ECO:0000256" key="3">
    <source>
        <dbReference type="ARBA" id="ARBA00026121"/>
    </source>
</evidence>
<proteinExistence type="inferred from homology"/>
<feature type="domain" description="AMP-dependent synthetase/ligase" evidence="9">
    <location>
        <begin position="11"/>
        <end position="360"/>
    </location>
</feature>
<evidence type="ECO:0000256" key="8">
    <source>
        <dbReference type="ARBA" id="ARBA00083882"/>
    </source>
</evidence>
<organism evidence="11 12">
    <name type="scientific">Mycolicibacterium thermoresistibile</name>
    <name type="common">Mycobacterium thermoresistibile</name>
    <dbReference type="NCBI Taxonomy" id="1797"/>
    <lineage>
        <taxon>Bacteria</taxon>
        <taxon>Bacillati</taxon>
        <taxon>Actinomycetota</taxon>
        <taxon>Actinomycetes</taxon>
        <taxon>Mycobacteriales</taxon>
        <taxon>Mycobacteriaceae</taxon>
        <taxon>Mycolicibacterium</taxon>
    </lineage>
</organism>
<dbReference type="EMBL" id="BCTB01000018">
    <property type="protein sequence ID" value="GAT15519.1"/>
    <property type="molecule type" value="Genomic_DNA"/>
</dbReference>
<dbReference type="OrthoDB" id="3564926at2"/>
<evidence type="ECO:0000256" key="4">
    <source>
        <dbReference type="ARBA" id="ARBA00036813"/>
    </source>
</evidence>
<reference evidence="11 12" key="1">
    <citation type="journal article" date="2016" name="Genome Announc.">
        <title>Draft Genome Sequences of Five Rapidly Growing Mycobacterium Species, M. thermoresistibile, M. fortuitum subsp. acetamidolyticum, M. canariasense, M. brisbanense, and M. novocastrense.</title>
        <authorList>
            <person name="Katahira K."/>
            <person name="Ogura Y."/>
            <person name="Gotoh Y."/>
            <person name="Hayashi T."/>
        </authorList>
    </citation>
    <scope>NUCLEOTIDE SEQUENCE [LARGE SCALE GENOMIC DNA]</scope>
    <source>
        <strain evidence="11 12">JCM6362</strain>
    </source>
</reference>
<comment type="caution">
    <text evidence="11">The sequence shown here is derived from an EMBL/GenBank/DDBJ whole genome shotgun (WGS) entry which is preliminary data.</text>
</comment>
<gene>
    <name evidence="11" type="ORF">RMCT_2489</name>
</gene>
<evidence type="ECO:0000256" key="5">
    <source>
        <dbReference type="ARBA" id="ARBA00069710"/>
    </source>
</evidence>
<dbReference type="InterPro" id="IPR025110">
    <property type="entry name" value="AMP-bd_C"/>
</dbReference>
<dbReference type="SUPFAM" id="SSF56801">
    <property type="entry name" value="Acetyl-CoA synthetase-like"/>
    <property type="match status" value="1"/>
</dbReference>